<protein>
    <submittedName>
        <fullName evidence="2">Uncharacterized protein</fullName>
    </submittedName>
</protein>
<gene>
    <name evidence="2" type="ORF">BGZ65_011341</name>
</gene>
<feature type="compositionally biased region" description="Basic and acidic residues" evidence="1">
    <location>
        <begin position="1"/>
        <end position="19"/>
    </location>
</feature>
<proteinExistence type="predicted"/>
<name>A0A9P6JFL0_9FUNG</name>
<dbReference type="EMBL" id="JAAAHW010005041">
    <property type="protein sequence ID" value="KAF9970173.1"/>
    <property type="molecule type" value="Genomic_DNA"/>
</dbReference>
<feature type="compositionally biased region" description="Low complexity" evidence="1">
    <location>
        <begin position="20"/>
        <end position="51"/>
    </location>
</feature>
<dbReference type="OrthoDB" id="2429992at2759"/>
<organism evidence="2 3">
    <name type="scientific">Modicella reniformis</name>
    <dbReference type="NCBI Taxonomy" id="1440133"/>
    <lineage>
        <taxon>Eukaryota</taxon>
        <taxon>Fungi</taxon>
        <taxon>Fungi incertae sedis</taxon>
        <taxon>Mucoromycota</taxon>
        <taxon>Mortierellomycotina</taxon>
        <taxon>Mortierellomycetes</taxon>
        <taxon>Mortierellales</taxon>
        <taxon>Mortierellaceae</taxon>
        <taxon>Modicella</taxon>
    </lineage>
</organism>
<comment type="caution">
    <text evidence="2">The sequence shown here is derived from an EMBL/GenBank/DDBJ whole genome shotgun (WGS) entry which is preliminary data.</text>
</comment>
<dbReference type="AlphaFoldDB" id="A0A9P6JFL0"/>
<evidence type="ECO:0000313" key="2">
    <source>
        <dbReference type="EMBL" id="KAF9970173.1"/>
    </source>
</evidence>
<feature type="region of interest" description="Disordered" evidence="1">
    <location>
        <begin position="1"/>
        <end position="75"/>
    </location>
</feature>
<reference evidence="2" key="1">
    <citation type="journal article" date="2020" name="Fungal Divers.">
        <title>Resolving the Mortierellaceae phylogeny through synthesis of multi-gene phylogenetics and phylogenomics.</title>
        <authorList>
            <person name="Vandepol N."/>
            <person name="Liber J."/>
            <person name="Desiro A."/>
            <person name="Na H."/>
            <person name="Kennedy M."/>
            <person name="Barry K."/>
            <person name="Grigoriev I.V."/>
            <person name="Miller A.N."/>
            <person name="O'Donnell K."/>
            <person name="Stajich J.E."/>
            <person name="Bonito G."/>
        </authorList>
    </citation>
    <scope>NUCLEOTIDE SEQUENCE</scope>
    <source>
        <strain evidence="2">MES-2147</strain>
    </source>
</reference>
<feature type="compositionally biased region" description="Low complexity" evidence="1">
    <location>
        <begin position="58"/>
        <end position="71"/>
    </location>
</feature>
<evidence type="ECO:0000313" key="3">
    <source>
        <dbReference type="Proteomes" id="UP000749646"/>
    </source>
</evidence>
<evidence type="ECO:0000256" key="1">
    <source>
        <dbReference type="SAM" id="MobiDB-lite"/>
    </source>
</evidence>
<dbReference type="Proteomes" id="UP000749646">
    <property type="component" value="Unassembled WGS sequence"/>
</dbReference>
<sequence>MSIEDYQRKKNNGESKVDTPKAASESPASTSAAAPPGKPSTGSKETSQKSSSVEHKSSNSGSTSSSTKPSPETQKKIADYFNTFRLRRAEGITHKHSADDTLKNNNPKLGAIQYFLSAIEFIAAFHANDKYHNLSNPGRPEVAVKESIASWETMRQFIYALTNQCHSNHLAGLDGVSALMEVLVYNKVYNFHASTLRKEMIKSGQFKNKASAVKDENGTPAPTVAISQEMAGRMFQNLEDWAHIQKRLDDCRLWLTPDIARDQFPDTFRKWCIHPDQIGQAGKDFGRFVPGTSIQKMYWPLGTHLHLHELMGFVELALNEFQRRKGIDARNAGANK</sequence>
<keyword evidence="3" id="KW-1185">Reference proteome</keyword>
<accession>A0A9P6JFL0</accession>